<dbReference type="EMBL" id="VOSK01000219">
    <property type="protein sequence ID" value="MPR29329.1"/>
    <property type="molecule type" value="Genomic_DNA"/>
</dbReference>
<proteinExistence type="predicted"/>
<reference evidence="2 3" key="1">
    <citation type="journal article" date="2019" name="Syst. Appl. Microbiol.">
        <title>Microvirga tunisiensis sp. nov., a root nodule symbiotic bacterium isolated from Lupinus micranthus and L. luteus grown in Northern Tunisia.</title>
        <authorList>
            <person name="Msaddak A."/>
            <person name="Rejili M."/>
            <person name="Duran D."/>
            <person name="Mars M."/>
            <person name="Palacios J.M."/>
            <person name="Ruiz-Argueso T."/>
            <person name="Rey L."/>
            <person name="Imperial J."/>
        </authorList>
    </citation>
    <scope>NUCLEOTIDE SEQUENCE [LARGE SCALE GENOMIC DNA]</scope>
    <source>
        <strain evidence="2 3">Lmie10</strain>
    </source>
</reference>
<dbReference type="AlphaFoldDB" id="A0A5N7MS71"/>
<evidence type="ECO:0000256" key="1">
    <source>
        <dbReference type="SAM" id="MobiDB-lite"/>
    </source>
</evidence>
<evidence type="ECO:0000313" key="3">
    <source>
        <dbReference type="Proteomes" id="UP000403266"/>
    </source>
</evidence>
<organism evidence="2 3">
    <name type="scientific">Microvirga tunisiensis</name>
    <dbReference type="NCBI Taxonomy" id="2108360"/>
    <lineage>
        <taxon>Bacteria</taxon>
        <taxon>Pseudomonadati</taxon>
        <taxon>Pseudomonadota</taxon>
        <taxon>Alphaproteobacteria</taxon>
        <taxon>Hyphomicrobiales</taxon>
        <taxon>Methylobacteriaceae</taxon>
        <taxon>Microvirga</taxon>
    </lineage>
</organism>
<protein>
    <submittedName>
        <fullName evidence="2">Uncharacterized protein</fullName>
    </submittedName>
</protein>
<sequence>MQCFRWVAHDVWGAGVTDEEIEAVAEELAKAGGTSWYPGRTRGALLRSVSERYRDRARLAIAALDRVRAGNGSHIQPQSPEAPSTPERSIAGDTDQIHVGATVVYRPPGDQRAISCRIERLKDGRAYLVPAPRPDIGWVALDSFDPVGEAPTKDE</sequence>
<comment type="caution">
    <text evidence="2">The sequence shown here is derived from an EMBL/GenBank/DDBJ whole genome shotgun (WGS) entry which is preliminary data.</text>
</comment>
<dbReference type="Proteomes" id="UP000403266">
    <property type="component" value="Unassembled WGS sequence"/>
</dbReference>
<name>A0A5N7MS71_9HYPH</name>
<keyword evidence="3" id="KW-1185">Reference proteome</keyword>
<feature type="region of interest" description="Disordered" evidence="1">
    <location>
        <begin position="70"/>
        <end position="93"/>
    </location>
</feature>
<feature type="compositionally biased region" description="Polar residues" evidence="1">
    <location>
        <begin position="73"/>
        <end position="82"/>
    </location>
</feature>
<dbReference type="OrthoDB" id="1701818at2"/>
<gene>
    <name evidence="2" type="ORF">FS320_30580</name>
</gene>
<evidence type="ECO:0000313" key="2">
    <source>
        <dbReference type="EMBL" id="MPR29329.1"/>
    </source>
</evidence>
<accession>A0A5N7MS71</accession>